<feature type="domain" description="PAC" evidence="10">
    <location>
        <begin position="827"/>
        <end position="877"/>
    </location>
</feature>
<dbReference type="CDD" id="cd00082">
    <property type="entry name" value="HisKA"/>
    <property type="match status" value="1"/>
</dbReference>
<dbReference type="InterPro" id="IPR003594">
    <property type="entry name" value="HATPase_dom"/>
</dbReference>
<dbReference type="NCBIfam" id="TIGR00229">
    <property type="entry name" value="sensory_box"/>
    <property type="match status" value="2"/>
</dbReference>
<dbReference type="Gene3D" id="3.30.450.20">
    <property type="entry name" value="PAS domain"/>
    <property type="match status" value="5"/>
</dbReference>
<evidence type="ECO:0000256" key="4">
    <source>
        <dbReference type="ARBA" id="ARBA00022679"/>
    </source>
</evidence>
<dbReference type="Gene3D" id="3.30.565.10">
    <property type="entry name" value="Histidine kinase-like ATPase, C-terminal domain"/>
    <property type="match status" value="1"/>
</dbReference>
<reference evidence="11 12" key="1">
    <citation type="submission" date="2017-08" db="EMBL/GenBank/DDBJ databases">
        <title>Mesorhizobium wenxinae sp. nov., a novel rhizobial species isolated from root nodules of chickpea (Cicer arietinum L.).</title>
        <authorList>
            <person name="Zhang J."/>
        </authorList>
    </citation>
    <scope>NUCLEOTIDE SEQUENCE [LARGE SCALE GENOMIC DNA]</scope>
    <source>
        <strain evidence="12">WYCCWR 10019</strain>
    </source>
</reference>
<organism evidence="11 12">
    <name type="scientific">Mesorhizobium wenxiniae</name>
    <dbReference type="NCBI Taxonomy" id="2014805"/>
    <lineage>
        <taxon>Bacteria</taxon>
        <taxon>Pseudomonadati</taxon>
        <taxon>Pseudomonadota</taxon>
        <taxon>Alphaproteobacteria</taxon>
        <taxon>Hyphomicrobiales</taxon>
        <taxon>Phyllobacteriaceae</taxon>
        <taxon>Mesorhizobium</taxon>
    </lineage>
</organism>
<keyword evidence="5" id="KW-0418">Kinase</keyword>
<feature type="domain" description="Histidine kinase" evidence="8">
    <location>
        <begin position="897"/>
        <end position="1110"/>
    </location>
</feature>
<dbReference type="Gene3D" id="3.40.50.2300">
    <property type="match status" value="1"/>
</dbReference>
<evidence type="ECO:0000256" key="5">
    <source>
        <dbReference type="ARBA" id="ARBA00022777"/>
    </source>
</evidence>
<sequence>MLKQRGSSIRPREITRTKGTTMRPDNPVPSTHTGYALFDANNVLVDSNPEIFGSWRLDRGEMHPMDTIAAVAEALSHLKSFDGRPIEPGNAFAESAAARWTQIDNPPVEAETLDGRWKLLTAHPRPNGGMALVSVDITDMKRAQIAHRENAEIFRCITDSHPLPVWVVDAGSGKIVYESLDASNLLGRKWTPNEPQFLTDYFVNTGEFDEISSLASNSEIVRDHEIQLRNTSGSTVWCSTNCRRGVYDGRPSLIIGVLDITERKQREDLFGFLIKHHPLPVWMTDASSGELIYQSNAAERLLGWSKKAQRETVRLGDYFVDPEKHREINRELMQKGVVENCEVLLKRPDGQEFWATGNLRIVEFQGRRVVLAGIADVTKQKKRDGEVAAAREMLADAVESLSEGFALYDEDHRLVMCNSLYRELNHPVRDLVEPGVEWNELLRESAKRGVYRNAVGREDKWLDERIQGRIEFHSHFEVPLSDGKWHSVSIHPTDLGGFVVTRADISGRKKAEAAERDATALLQKVLDACPSPIHMTTFEGETLYRNPATRDLYADRPRITDHYVDPDYSAILERTLIEKGRIDDFRVQQYDTENKPFWASVSARLIEFQGRQVIVSNTTNITDMIAAQQETRKANERLIDAIESLAEGFALYDKNDCLVLANSRYRQMHAISADVLVPGVNWFEFLRVTAERNQFPVPRDKIDDWLAERARDRREFRQQEFRHTDGGWFFVSNCPTREGGFVVTRVDITERKRAEEAAKEADEMVRKVLEACPVNIQMTRAHDGKLLYRSPATVELLGNVTSAIDYYVDPSERVRYVERLLATGLVDDFETQLKRKDGRICWCSISSRLIDYHGEKVIVSHAYDLTDRIEMQQELERQRETLHQNEKMSALGGLLAGVAHELNNPLSVVLGLSSLLKETATDAKVVERADKMSKAAERCARIVKTFLAMARQQPTRTSNVAIDDIISEAVEVASYSIRSSDIGLSVHLEPGLPPIWADPDQLGQVLINLLVNAEQALHGWEGQRTITVSTQLHSKTGNIVVSVADTGPGIPKEILPRIFEPFFTTKEIGAGTGIGLSFCHRIVQSHGGTIEVESSEGGGSTFILSLPASDRIEERAETAEDELPNSTGIACLVVDDEKEVGELVAEVLRRDGFKVTIARSGEEALLQLQNRTFALILSDLKMPNMDGRGLFNQIAKLHPAELDRLAFLTGDTISPDAQMFLRAAKRPYLEKPIKPNELRSFVSNLVNNNT</sequence>
<dbReference type="InterPro" id="IPR001610">
    <property type="entry name" value="PAC"/>
</dbReference>
<dbReference type="InterPro" id="IPR011006">
    <property type="entry name" value="CheY-like_superfamily"/>
</dbReference>
<dbReference type="SUPFAM" id="SSF52172">
    <property type="entry name" value="CheY-like"/>
    <property type="match status" value="1"/>
</dbReference>
<keyword evidence="12" id="KW-1185">Reference proteome</keyword>
<comment type="caution">
    <text evidence="11">The sequence shown here is derived from an EMBL/GenBank/DDBJ whole genome shotgun (WGS) entry which is preliminary data.</text>
</comment>
<dbReference type="PANTHER" id="PTHR43304">
    <property type="entry name" value="PHYTOCHROME-LIKE PROTEIN CPH1"/>
    <property type="match status" value="1"/>
</dbReference>
<dbReference type="Pfam" id="PF00512">
    <property type="entry name" value="HisKA"/>
    <property type="match status" value="1"/>
</dbReference>
<dbReference type="PRINTS" id="PR00344">
    <property type="entry name" value="BCTRLSENSOR"/>
</dbReference>
<dbReference type="Gene3D" id="1.10.287.130">
    <property type="match status" value="1"/>
</dbReference>
<evidence type="ECO:0000313" key="12">
    <source>
        <dbReference type="Proteomes" id="UP000215931"/>
    </source>
</evidence>
<keyword evidence="3 6" id="KW-0597">Phosphoprotein</keyword>
<dbReference type="InterPro" id="IPR004358">
    <property type="entry name" value="Sig_transdc_His_kin-like_C"/>
</dbReference>
<protein>
    <recommendedName>
        <fullName evidence="2">histidine kinase</fullName>
        <ecNumber evidence="2">2.7.13.3</ecNumber>
    </recommendedName>
</protein>
<dbReference type="Pfam" id="PF00072">
    <property type="entry name" value="Response_reg"/>
    <property type="match status" value="1"/>
</dbReference>
<evidence type="ECO:0000313" key="11">
    <source>
        <dbReference type="EMBL" id="PAP94418.1"/>
    </source>
</evidence>
<dbReference type="InterPro" id="IPR003661">
    <property type="entry name" value="HisK_dim/P_dom"/>
</dbReference>
<evidence type="ECO:0000256" key="6">
    <source>
        <dbReference type="PROSITE-ProRule" id="PRU00169"/>
    </source>
</evidence>
<dbReference type="GO" id="GO:0000155">
    <property type="term" value="F:phosphorelay sensor kinase activity"/>
    <property type="evidence" value="ECO:0007669"/>
    <property type="project" value="InterPro"/>
</dbReference>
<dbReference type="SUPFAM" id="SSF47384">
    <property type="entry name" value="Homodimeric domain of signal transducing histidine kinase"/>
    <property type="match status" value="1"/>
</dbReference>
<evidence type="ECO:0000256" key="7">
    <source>
        <dbReference type="SAM" id="MobiDB-lite"/>
    </source>
</evidence>
<proteinExistence type="predicted"/>
<feature type="modified residue" description="4-aspartylphosphate" evidence="6">
    <location>
        <position position="1179"/>
    </location>
</feature>
<dbReference type="InterPro" id="IPR036097">
    <property type="entry name" value="HisK_dim/P_sf"/>
</dbReference>
<dbReference type="InterPro" id="IPR000014">
    <property type="entry name" value="PAS"/>
</dbReference>
<feature type="domain" description="Response regulatory" evidence="9">
    <location>
        <begin position="1130"/>
        <end position="1246"/>
    </location>
</feature>
<name>A0A271KF61_9HYPH</name>
<keyword evidence="4" id="KW-0808">Transferase</keyword>
<dbReference type="SMART" id="SM00388">
    <property type="entry name" value="HisKA"/>
    <property type="match status" value="1"/>
</dbReference>
<evidence type="ECO:0000259" key="8">
    <source>
        <dbReference type="PROSITE" id="PS50109"/>
    </source>
</evidence>
<dbReference type="InterPro" id="IPR052162">
    <property type="entry name" value="Sensor_kinase/Photoreceptor"/>
</dbReference>
<dbReference type="PROSITE" id="PS50113">
    <property type="entry name" value="PAC"/>
    <property type="match status" value="1"/>
</dbReference>
<dbReference type="AlphaFoldDB" id="A0A271KF61"/>
<feature type="region of interest" description="Disordered" evidence="7">
    <location>
        <begin position="1"/>
        <end position="29"/>
    </location>
</feature>
<dbReference type="InterPro" id="IPR035965">
    <property type="entry name" value="PAS-like_dom_sf"/>
</dbReference>
<dbReference type="SUPFAM" id="SSF55874">
    <property type="entry name" value="ATPase domain of HSP90 chaperone/DNA topoisomerase II/histidine kinase"/>
    <property type="match status" value="1"/>
</dbReference>
<dbReference type="PANTHER" id="PTHR43304:SF1">
    <property type="entry name" value="PAC DOMAIN-CONTAINING PROTEIN"/>
    <property type="match status" value="1"/>
</dbReference>
<dbReference type="InterPro" id="IPR005467">
    <property type="entry name" value="His_kinase_dom"/>
</dbReference>
<dbReference type="SMART" id="SM00086">
    <property type="entry name" value="PAC"/>
    <property type="match status" value="3"/>
</dbReference>
<dbReference type="SMART" id="SM00448">
    <property type="entry name" value="REC"/>
    <property type="match status" value="1"/>
</dbReference>
<dbReference type="PROSITE" id="PS50110">
    <property type="entry name" value="RESPONSE_REGULATORY"/>
    <property type="match status" value="1"/>
</dbReference>
<dbReference type="PROSITE" id="PS50109">
    <property type="entry name" value="HIS_KIN"/>
    <property type="match status" value="1"/>
</dbReference>
<dbReference type="EMBL" id="NPKH01000023">
    <property type="protein sequence ID" value="PAP94418.1"/>
    <property type="molecule type" value="Genomic_DNA"/>
</dbReference>
<dbReference type="CDD" id="cd00130">
    <property type="entry name" value="PAS"/>
    <property type="match status" value="1"/>
</dbReference>
<dbReference type="InterPro" id="IPR001789">
    <property type="entry name" value="Sig_transdc_resp-reg_receiver"/>
</dbReference>
<gene>
    <name evidence="11" type="ORF">CIT31_19280</name>
</gene>
<dbReference type="SUPFAM" id="SSF55785">
    <property type="entry name" value="PYP-like sensor domain (PAS domain)"/>
    <property type="match status" value="6"/>
</dbReference>
<dbReference type="Proteomes" id="UP000215931">
    <property type="component" value="Unassembled WGS sequence"/>
</dbReference>
<dbReference type="SMART" id="SM00091">
    <property type="entry name" value="PAS"/>
    <property type="match status" value="6"/>
</dbReference>
<dbReference type="EC" id="2.7.13.3" evidence="2"/>
<dbReference type="Pfam" id="PF12860">
    <property type="entry name" value="PAS_7"/>
    <property type="match status" value="2"/>
</dbReference>
<dbReference type="InterPro" id="IPR000700">
    <property type="entry name" value="PAS-assoc_C"/>
</dbReference>
<evidence type="ECO:0000256" key="2">
    <source>
        <dbReference type="ARBA" id="ARBA00012438"/>
    </source>
</evidence>
<accession>A0A271KF61</accession>
<comment type="catalytic activity">
    <reaction evidence="1">
        <text>ATP + protein L-histidine = ADP + protein N-phospho-L-histidine.</text>
        <dbReference type="EC" id="2.7.13.3"/>
    </reaction>
</comment>
<evidence type="ECO:0000256" key="3">
    <source>
        <dbReference type="ARBA" id="ARBA00022553"/>
    </source>
</evidence>
<dbReference type="Pfam" id="PF02518">
    <property type="entry name" value="HATPase_c"/>
    <property type="match status" value="1"/>
</dbReference>
<dbReference type="InterPro" id="IPR036890">
    <property type="entry name" value="HATPase_C_sf"/>
</dbReference>
<evidence type="ECO:0000259" key="10">
    <source>
        <dbReference type="PROSITE" id="PS50113"/>
    </source>
</evidence>
<dbReference type="Pfam" id="PF13426">
    <property type="entry name" value="PAS_9"/>
    <property type="match status" value="3"/>
</dbReference>
<dbReference type="OrthoDB" id="9808408at2"/>
<evidence type="ECO:0000256" key="1">
    <source>
        <dbReference type="ARBA" id="ARBA00000085"/>
    </source>
</evidence>
<dbReference type="SMART" id="SM00387">
    <property type="entry name" value="HATPase_c"/>
    <property type="match status" value="1"/>
</dbReference>
<evidence type="ECO:0000259" key="9">
    <source>
        <dbReference type="PROSITE" id="PS50110"/>
    </source>
</evidence>